<dbReference type="Gene3D" id="3.40.50.720">
    <property type="entry name" value="NAD(P)-binding Rossmann-like Domain"/>
    <property type="match status" value="1"/>
</dbReference>
<dbReference type="InterPro" id="IPR016040">
    <property type="entry name" value="NAD(P)-bd_dom"/>
</dbReference>
<sequence length="220" mass="22489">MASIAVFGANGAIGHRIVSEALDRGHEVTAVVRDPAQVSRTHPSLTVTAGDVLDPASVSAVGRGRDAVVSAVGGGNGAGHQALIRPSAESLVAGLHALGSGAPRLIMVGGAGSLRTPGGGRLMDTPGLPEDVLLIMRAHGDALEYLRGIAGAGGEVRWTNVSPAADIRPGRRTGGYRTALEDLVTDAHGASRISAEDYAVAIVDEIERPAHLDERFTVGY</sequence>
<proteinExistence type="predicted"/>
<comment type="caution">
    <text evidence="2">The sequence shown here is derived from an EMBL/GenBank/DDBJ whole genome shotgun (WGS) entry which is preliminary data.</text>
</comment>
<keyword evidence="3" id="KW-1185">Reference proteome</keyword>
<dbReference type="PANTHER" id="PTHR43355">
    <property type="entry name" value="FLAVIN REDUCTASE (NADPH)"/>
    <property type="match status" value="1"/>
</dbReference>
<dbReference type="InterPro" id="IPR036291">
    <property type="entry name" value="NAD(P)-bd_dom_sf"/>
</dbReference>
<evidence type="ECO:0000313" key="3">
    <source>
        <dbReference type="Proteomes" id="UP001183388"/>
    </source>
</evidence>
<dbReference type="EMBL" id="JAVREN010000023">
    <property type="protein sequence ID" value="MDT0308591.1"/>
    <property type="molecule type" value="Genomic_DNA"/>
</dbReference>
<evidence type="ECO:0000259" key="1">
    <source>
        <dbReference type="Pfam" id="PF13460"/>
    </source>
</evidence>
<dbReference type="RefSeq" id="WP_311631532.1">
    <property type="nucleotide sequence ID" value="NZ_JAVREN010000023.1"/>
</dbReference>
<reference evidence="3" key="1">
    <citation type="submission" date="2023-07" db="EMBL/GenBank/DDBJ databases">
        <title>30 novel species of actinomycetes from the DSMZ collection.</title>
        <authorList>
            <person name="Nouioui I."/>
        </authorList>
    </citation>
    <scope>NUCLEOTIDE SEQUENCE [LARGE SCALE GENOMIC DNA]</scope>
    <source>
        <strain evidence="3">DSM 44917</strain>
    </source>
</reference>
<organism evidence="2 3">
    <name type="scientific">Streptomyces boetiae</name>
    <dbReference type="NCBI Taxonomy" id="3075541"/>
    <lineage>
        <taxon>Bacteria</taxon>
        <taxon>Bacillati</taxon>
        <taxon>Actinomycetota</taxon>
        <taxon>Actinomycetes</taxon>
        <taxon>Kitasatosporales</taxon>
        <taxon>Streptomycetaceae</taxon>
        <taxon>Streptomyces</taxon>
    </lineage>
</organism>
<dbReference type="CDD" id="cd05244">
    <property type="entry name" value="BVR-B_like_SDR_a"/>
    <property type="match status" value="1"/>
</dbReference>
<dbReference type="InterPro" id="IPR051606">
    <property type="entry name" value="Polyketide_Oxido-like"/>
</dbReference>
<protein>
    <submittedName>
        <fullName evidence="2">NAD(P)H-binding protein</fullName>
    </submittedName>
</protein>
<dbReference type="Proteomes" id="UP001183388">
    <property type="component" value="Unassembled WGS sequence"/>
</dbReference>
<dbReference type="Pfam" id="PF13460">
    <property type="entry name" value="NAD_binding_10"/>
    <property type="match status" value="1"/>
</dbReference>
<gene>
    <name evidence="2" type="ORF">RM780_16730</name>
</gene>
<name>A0ABU2LAV3_9ACTN</name>
<feature type="domain" description="NAD(P)-binding" evidence="1">
    <location>
        <begin position="8"/>
        <end position="206"/>
    </location>
</feature>
<dbReference type="PANTHER" id="PTHR43355:SF2">
    <property type="entry name" value="FLAVIN REDUCTASE (NADPH)"/>
    <property type="match status" value="1"/>
</dbReference>
<accession>A0ABU2LAV3</accession>
<dbReference type="SUPFAM" id="SSF51735">
    <property type="entry name" value="NAD(P)-binding Rossmann-fold domains"/>
    <property type="match status" value="1"/>
</dbReference>
<evidence type="ECO:0000313" key="2">
    <source>
        <dbReference type="EMBL" id="MDT0308591.1"/>
    </source>
</evidence>